<keyword evidence="2" id="KW-0217">Developmental protein</keyword>
<dbReference type="PROSITE" id="PS50105">
    <property type="entry name" value="SAM_DOMAIN"/>
    <property type="match status" value="1"/>
</dbReference>
<feature type="region of interest" description="Disordered" evidence="17">
    <location>
        <begin position="80"/>
        <end position="117"/>
    </location>
</feature>
<feature type="domain" description="PDZ" evidence="19">
    <location>
        <begin position="504"/>
        <end position="592"/>
    </location>
</feature>
<keyword evidence="3" id="KW-0963">Cytoplasm</keyword>
<dbReference type="GO" id="GO:0019722">
    <property type="term" value="P:calcium-mediated signaling"/>
    <property type="evidence" value="ECO:0007669"/>
    <property type="project" value="TreeGrafter"/>
</dbReference>
<name>A0A7F8QIL4_LEPWE</name>
<dbReference type="InterPro" id="IPR013761">
    <property type="entry name" value="SAM/pointed_sf"/>
</dbReference>
<dbReference type="Proteomes" id="UP000245341">
    <property type="component" value="Unplaced"/>
</dbReference>
<dbReference type="SMART" id="SM00454">
    <property type="entry name" value="SAM"/>
    <property type="match status" value="1"/>
</dbReference>
<keyword evidence="9" id="KW-0009">Actin-binding</keyword>
<keyword evidence="7" id="KW-0770">Synapse</keyword>
<dbReference type="SUPFAM" id="SSF47769">
    <property type="entry name" value="SAM/Pointed domain"/>
    <property type="match status" value="1"/>
</dbReference>
<dbReference type="Pfam" id="PF07647">
    <property type="entry name" value="SAM_2"/>
    <property type="match status" value="1"/>
</dbReference>
<feature type="compositionally biased region" description="Low complexity" evidence="17">
    <location>
        <begin position="182"/>
        <end position="195"/>
    </location>
</feature>
<keyword evidence="5" id="KW-0221">Differentiation</keyword>
<feature type="coiled-coil region" evidence="16">
    <location>
        <begin position="680"/>
        <end position="777"/>
    </location>
</feature>
<dbReference type="GO" id="GO:0051015">
    <property type="term" value="F:actin filament binding"/>
    <property type="evidence" value="ECO:0007669"/>
    <property type="project" value="TreeGrafter"/>
</dbReference>
<evidence type="ECO:0000256" key="13">
    <source>
        <dbReference type="ARBA" id="ARBA00076637"/>
    </source>
</evidence>
<reference evidence="21" key="1">
    <citation type="submission" date="2025-08" db="UniProtKB">
        <authorList>
            <consortium name="RefSeq"/>
        </authorList>
    </citation>
    <scope>IDENTIFICATION</scope>
    <source>
        <tissue evidence="21">Liver</tissue>
    </source>
</reference>
<evidence type="ECO:0000256" key="8">
    <source>
        <dbReference type="ARBA" id="ARBA00023054"/>
    </source>
</evidence>
<dbReference type="SMART" id="SM00228">
    <property type="entry name" value="PDZ"/>
    <property type="match status" value="1"/>
</dbReference>
<feature type="domain" description="SAM" evidence="18">
    <location>
        <begin position="988"/>
        <end position="1051"/>
    </location>
</feature>
<feature type="compositionally biased region" description="Basic and acidic residues" evidence="17">
    <location>
        <begin position="33"/>
        <end position="49"/>
    </location>
</feature>
<dbReference type="CTD" id="55607"/>
<feature type="region of interest" description="Disordered" evidence="17">
    <location>
        <begin position="250"/>
        <end position="386"/>
    </location>
</feature>
<evidence type="ECO:0000313" key="20">
    <source>
        <dbReference type="Proteomes" id="UP000245341"/>
    </source>
</evidence>
<dbReference type="InterPro" id="IPR040645">
    <property type="entry name" value="Neurabin-1/2_PDZ"/>
</dbReference>
<feature type="coiled-coil region" evidence="16">
    <location>
        <begin position="600"/>
        <end position="627"/>
    </location>
</feature>
<evidence type="ECO:0000256" key="6">
    <source>
        <dbReference type="ARBA" id="ARBA00022902"/>
    </source>
</evidence>
<evidence type="ECO:0000256" key="11">
    <source>
        <dbReference type="ARBA" id="ARBA00034103"/>
    </source>
</evidence>
<evidence type="ECO:0000256" key="9">
    <source>
        <dbReference type="ARBA" id="ARBA00023203"/>
    </source>
</evidence>
<organism evidence="20 21">
    <name type="scientific">Leptonychotes weddellii</name>
    <name type="common">Weddell seal</name>
    <name type="synonym">Otaria weddellii</name>
    <dbReference type="NCBI Taxonomy" id="9713"/>
    <lineage>
        <taxon>Eukaryota</taxon>
        <taxon>Metazoa</taxon>
        <taxon>Chordata</taxon>
        <taxon>Craniata</taxon>
        <taxon>Vertebrata</taxon>
        <taxon>Euteleostomi</taxon>
        <taxon>Mammalia</taxon>
        <taxon>Eutheria</taxon>
        <taxon>Laurasiatheria</taxon>
        <taxon>Carnivora</taxon>
        <taxon>Caniformia</taxon>
        <taxon>Pinnipedia</taxon>
        <taxon>Phocidae</taxon>
        <taxon>Monachinae</taxon>
        <taxon>Lobodontini</taxon>
        <taxon>Leptonychotes</taxon>
    </lineage>
</organism>
<keyword evidence="20" id="KW-1185">Reference proteome</keyword>
<feature type="compositionally biased region" description="Basic and acidic residues" evidence="17">
    <location>
        <begin position="263"/>
        <end position="273"/>
    </location>
</feature>
<dbReference type="GO" id="GO:0015629">
    <property type="term" value="C:actin cytoskeleton"/>
    <property type="evidence" value="ECO:0007669"/>
    <property type="project" value="TreeGrafter"/>
</dbReference>
<evidence type="ECO:0000256" key="12">
    <source>
        <dbReference type="ARBA" id="ARBA00067399"/>
    </source>
</evidence>
<evidence type="ECO:0000259" key="18">
    <source>
        <dbReference type="PROSITE" id="PS50105"/>
    </source>
</evidence>
<dbReference type="CDD" id="cd09512">
    <property type="entry name" value="SAM_Neurabin-like"/>
    <property type="match status" value="1"/>
</dbReference>
<feature type="compositionally biased region" description="Polar residues" evidence="17">
    <location>
        <begin position="196"/>
        <end position="217"/>
    </location>
</feature>
<feature type="compositionally biased region" description="Basic and acidic residues" evidence="17">
    <location>
        <begin position="1"/>
        <end position="12"/>
    </location>
</feature>
<feature type="region of interest" description="Disordered" evidence="17">
    <location>
        <begin position="146"/>
        <end position="221"/>
    </location>
</feature>
<dbReference type="CDD" id="cd06790">
    <property type="entry name" value="PDZ_neurabin-like"/>
    <property type="match status" value="1"/>
</dbReference>
<dbReference type="Gene3D" id="1.10.150.50">
    <property type="entry name" value="Transcription Factor, Ets-1"/>
    <property type="match status" value="1"/>
</dbReference>
<feature type="region of interest" description="Disordered" evidence="17">
    <location>
        <begin position="888"/>
        <end position="952"/>
    </location>
</feature>
<gene>
    <name evidence="21" type="primary">PPP1R9A</name>
</gene>
<evidence type="ECO:0000256" key="15">
    <source>
        <dbReference type="ARBA" id="ARBA00082439"/>
    </source>
</evidence>
<dbReference type="GO" id="GO:0007015">
    <property type="term" value="P:actin filament organization"/>
    <property type="evidence" value="ECO:0007669"/>
    <property type="project" value="TreeGrafter"/>
</dbReference>
<evidence type="ECO:0000256" key="4">
    <source>
        <dbReference type="ARBA" id="ARBA00022553"/>
    </source>
</evidence>
<dbReference type="InterPro" id="IPR043446">
    <property type="entry name" value="Neurabin-like"/>
</dbReference>
<evidence type="ECO:0000259" key="19">
    <source>
        <dbReference type="PROSITE" id="PS50106"/>
    </source>
</evidence>
<evidence type="ECO:0000256" key="5">
    <source>
        <dbReference type="ARBA" id="ARBA00022782"/>
    </source>
</evidence>
<dbReference type="InterPro" id="IPR001660">
    <property type="entry name" value="SAM"/>
</dbReference>
<dbReference type="InterPro" id="IPR036034">
    <property type="entry name" value="PDZ_sf"/>
</dbReference>
<feature type="compositionally biased region" description="Polar residues" evidence="17">
    <location>
        <begin position="921"/>
        <end position="936"/>
    </location>
</feature>
<dbReference type="Pfam" id="PF17817">
    <property type="entry name" value="PDZ_5"/>
    <property type="match status" value="1"/>
</dbReference>
<evidence type="ECO:0000256" key="3">
    <source>
        <dbReference type="ARBA" id="ARBA00022490"/>
    </source>
</evidence>
<evidence type="ECO:0000256" key="1">
    <source>
        <dbReference type="ARBA" id="ARBA00004245"/>
    </source>
</evidence>
<dbReference type="PANTHER" id="PTHR16154:SF22">
    <property type="entry name" value="NEURABIN-1"/>
    <property type="match status" value="1"/>
</dbReference>
<dbReference type="GeneID" id="102734346"/>
<keyword evidence="6" id="KW-0524">Neurogenesis</keyword>
<evidence type="ECO:0000313" key="21">
    <source>
        <dbReference type="RefSeq" id="XP_030881050.1"/>
    </source>
</evidence>
<dbReference type="PROSITE" id="PS50106">
    <property type="entry name" value="PDZ"/>
    <property type="match status" value="1"/>
</dbReference>
<evidence type="ECO:0000256" key="14">
    <source>
        <dbReference type="ARBA" id="ARBA00077125"/>
    </source>
</evidence>
<dbReference type="Pfam" id="PF00595">
    <property type="entry name" value="PDZ"/>
    <property type="match status" value="1"/>
</dbReference>
<feature type="region of interest" description="Disordered" evidence="17">
    <location>
        <begin position="1052"/>
        <end position="1097"/>
    </location>
</feature>
<dbReference type="InterPro" id="IPR001478">
    <property type="entry name" value="PDZ"/>
</dbReference>
<dbReference type="RefSeq" id="XP_030881050.1">
    <property type="nucleotide sequence ID" value="XM_031025190.1"/>
</dbReference>
<dbReference type="PANTHER" id="PTHR16154">
    <property type="entry name" value="NEURABIN"/>
    <property type="match status" value="1"/>
</dbReference>
<proteinExistence type="predicted"/>
<feature type="compositionally biased region" description="Basic and acidic residues" evidence="17">
    <location>
        <begin position="1052"/>
        <end position="1078"/>
    </location>
</feature>
<dbReference type="SUPFAM" id="SSF50156">
    <property type="entry name" value="PDZ domain-like"/>
    <property type="match status" value="1"/>
</dbReference>
<evidence type="ECO:0000256" key="2">
    <source>
        <dbReference type="ARBA" id="ARBA00022473"/>
    </source>
</evidence>
<keyword evidence="10" id="KW-0206">Cytoskeleton</keyword>
<feature type="region of interest" description="Disordered" evidence="17">
    <location>
        <begin position="1"/>
        <end position="66"/>
    </location>
</feature>
<dbReference type="GO" id="GO:0005737">
    <property type="term" value="C:cytoplasm"/>
    <property type="evidence" value="ECO:0007669"/>
    <property type="project" value="TreeGrafter"/>
</dbReference>
<dbReference type="FunFam" id="2.30.42.10:FF:000010">
    <property type="entry name" value="Neurabin-1 isoform 1"/>
    <property type="match status" value="1"/>
</dbReference>
<dbReference type="AlphaFoldDB" id="A0A7F8QIL4"/>
<sequence>MLKTESSGERTTLRSASPHRNAYRTEFQALKSTFDKPKSDGEQKTKEGEGSQQSRGRKYGSNVNRIKNLFMQMGMEPNENAAVIAKTRGKGGPSSPQRRMRPKEFLEKTDGSVVKLESSVSERISRFDTMYDGPSYSKFTETRKMFERSVHESGQNNRYSPKREKPGGSEPQDEWGGSKSNRGSTDSLDSLSSRTEAVSPTVSQLSAVFENTDSPSAIVSEKAENNEYSVTGHYPLNLPSVTVTNLDTFGHLKDSNSWAPPSKHGDDAEDAQKGHTTPVPEVALKSTSLAPVPSKETQQSKDTEDSTSNQETPVGIDRDIPEEPCAENKAMPESEIPSPQNEPLEDAEANLVGSEAAMHQKKDLAGGDFTSAAASGSRCGKEVPEDSDHFESTHVYMHSDYNVYRVRSRYNSDWGETGTEQDEQEESDENNYYQPDMEYSEIVGLPEEEDIPANRKIKFSSAPIKVFSTYSNEDYDRRNDEVDPVAASAEYELEKRVEKLELFPVELEKDEDGLGISIIGMGVGADAGLEKLGIFVKTVTEGGAAQRDGRIQVNDQIVEVDGISLVGVTQNFAATVLRNTKGNVRFVIGREKPGQVSEVAQLISQTLEQERRQRELLEQHYAQYDADDDETGEYATDEEEDEVGPVLPGGDMAIEVFELPENEDVFSPSDLDTSKLSHKFKELQIKHAVTEAEIQKLKTKLQAAENEKVRWELEKTQLQQNIEENKERMLKLESYWIEAQTLCHTVNEHLKETQSQYQALEKKYNKAKKLIKDFQQKELDFIKRQEAERKKIEDLEKAHLVEVQGLQVRIRDLEAEVFRLLKQNGTQVNNNNNIFERRTSLGDVSKGDTMENLDVKQTSCQDGLSQDLNEAVPETERLDSKALKTRAQLSVKNRRQRPSRTRLYDSVSSTDGEDSLERKNFTFNDDFSPSSTSSADLSGLGAEPKTPGLSQSLALSSDESLDMIDDEILDDGQSPKHSQCQNRAVHEWSVQQVSHWLMSLNLEQYVSEFSAQNITGEQLLQLDGNKLKALGMTSSQDRAVVKKKLKEMKVSLEKARKAQEKMEKQREKLRRKEQEQMQRKSKKTEKMTAASEGAGEQ</sequence>
<accession>A0A7F8QIL4</accession>
<evidence type="ECO:0000256" key="17">
    <source>
        <dbReference type="SAM" id="MobiDB-lite"/>
    </source>
</evidence>
<keyword evidence="4" id="KW-0597">Phosphoprotein</keyword>
<comment type="subcellular location">
    <subcellularLocation>
        <location evidence="1">Cytoplasm</location>
        <location evidence="1">Cytoskeleton</location>
    </subcellularLocation>
    <subcellularLocation>
        <location evidence="11">Synapse</location>
    </subcellularLocation>
</comment>
<dbReference type="GO" id="GO:0031175">
    <property type="term" value="P:neuron projection development"/>
    <property type="evidence" value="ECO:0007669"/>
    <property type="project" value="TreeGrafter"/>
</dbReference>
<evidence type="ECO:0000256" key="16">
    <source>
        <dbReference type="SAM" id="Coils"/>
    </source>
</evidence>
<dbReference type="FunFam" id="1.10.150.50:FF:000008">
    <property type="entry name" value="Neurabin-1 isoform 1-like protein"/>
    <property type="match status" value="1"/>
</dbReference>
<dbReference type="GO" id="GO:0014069">
    <property type="term" value="C:postsynaptic density"/>
    <property type="evidence" value="ECO:0007669"/>
    <property type="project" value="TreeGrafter"/>
</dbReference>
<keyword evidence="8 16" id="KW-0175">Coiled coil</keyword>
<protein>
    <recommendedName>
        <fullName evidence="12">Neurabin-1</fullName>
    </recommendedName>
    <alternativeName>
        <fullName evidence="14">Neurabin-I</fullName>
    </alternativeName>
    <alternativeName>
        <fullName evidence="13">Neural tissue-specific F-actin-binding protein I</fullName>
    </alternativeName>
    <alternativeName>
        <fullName evidence="15">Protein phosphatase 1 regulatory subunit 9A</fullName>
    </alternativeName>
</protein>
<evidence type="ECO:0000256" key="7">
    <source>
        <dbReference type="ARBA" id="ARBA00023018"/>
    </source>
</evidence>
<evidence type="ECO:0000256" key="10">
    <source>
        <dbReference type="ARBA" id="ARBA00023212"/>
    </source>
</evidence>
<dbReference type="GO" id="GO:0030425">
    <property type="term" value="C:dendrite"/>
    <property type="evidence" value="ECO:0007669"/>
    <property type="project" value="TreeGrafter"/>
</dbReference>
<dbReference type="Gene3D" id="2.30.42.10">
    <property type="match status" value="1"/>
</dbReference>